<evidence type="ECO:0000256" key="1">
    <source>
        <dbReference type="ARBA" id="ARBA00023002"/>
    </source>
</evidence>
<proteinExistence type="predicted"/>
<dbReference type="Gene3D" id="3.20.20.100">
    <property type="entry name" value="NADP-dependent oxidoreductase domain"/>
    <property type="match status" value="1"/>
</dbReference>
<organism evidence="3 4">
    <name type="scientific">Kineosporia succinea</name>
    <dbReference type="NCBI Taxonomy" id="84632"/>
    <lineage>
        <taxon>Bacteria</taxon>
        <taxon>Bacillati</taxon>
        <taxon>Actinomycetota</taxon>
        <taxon>Actinomycetes</taxon>
        <taxon>Kineosporiales</taxon>
        <taxon>Kineosporiaceae</taxon>
        <taxon>Kineosporia</taxon>
    </lineage>
</organism>
<dbReference type="PANTHER" id="PTHR43364:SF4">
    <property type="entry name" value="NAD(P)-LINKED OXIDOREDUCTASE SUPERFAMILY PROTEIN"/>
    <property type="match status" value="1"/>
</dbReference>
<gene>
    <name evidence="3" type="ORF">J2S57_004298</name>
</gene>
<evidence type="ECO:0000259" key="2">
    <source>
        <dbReference type="Pfam" id="PF00248"/>
    </source>
</evidence>
<sequence>MEYRTLGRTGIEVSALALGTMMFGAWGNPDEAQCRRMVDIALDAGVNFVDTADVYAFGESETFLGRALAGRRDHVVLATKGHNEMPGDPLDRNRRGNSRVWITRAVEASLRRLGTDHLDLYQVHRPDPSTDIDETLGVLSDLVRAGKIRAIGTSSFPAEALVEAQWVAHDRHRERFGTEQVSYSILARHSETAVLPTAARFNLGVLAWSPLNGGWLTGKYRAGQEPSAGSRALREPEHFDYGDFPVREQKLAAVERLTAIADEAGLPLVRLALGFVLSHPAVTSAIMGPRTPEQLSAQLGAAPLPHDVLDAIDDVVAPGTLINPVDVGYVPPALETPSLRRR</sequence>
<name>A0ABT9P787_9ACTN</name>
<protein>
    <submittedName>
        <fullName evidence="3">Aryl-alcohol dehydrogenase-like predicted oxidoreductase</fullName>
    </submittedName>
</protein>
<dbReference type="InterPro" id="IPR036812">
    <property type="entry name" value="NAD(P)_OxRdtase_dom_sf"/>
</dbReference>
<comment type="caution">
    <text evidence="3">The sequence shown here is derived from an EMBL/GenBank/DDBJ whole genome shotgun (WGS) entry which is preliminary data.</text>
</comment>
<dbReference type="InterPro" id="IPR023210">
    <property type="entry name" value="NADP_OxRdtase_dom"/>
</dbReference>
<keyword evidence="4" id="KW-1185">Reference proteome</keyword>
<dbReference type="SUPFAM" id="SSF51430">
    <property type="entry name" value="NAD(P)-linked oxidoreductase"/>
    <property type="match status" value="1"/>
</dbReference>
<dbReference type="EMBL" id="JAUSQZ010000001">
    <property type="protein sequence ID" value="MDP9828549.1"/>
    <property type="molecule type" value="Genomic_DNA"/>
</dbReference>
<dbReference type="Pfam" id="PF00248">
    <property type="entry name" value="Aldo_ket_red"/>
    <property type="match status" value="1"/>
</dbReference>
<evidence type="ECO:0000313" key="3">
    <source>
        <dbReference type="EMBL" id="MDP9828549.1"/>
    </source>
</evidence>
<dbReference type="Proteomes" id="UP001235712">
    <property type="component" value="Unassembled WGS sequence"/>
</dbReference>
<dbReference type="InterPro" id="IPR050523">
    <property type="entry name" value="AKR_Detox_Biosynth"/>
</dbReference>
<keyword evidence="1" id="KW-0560">Oxidoreductase</keyword>
<feature type="domain" description="NADP-dependent oxidoreductase" evidence="2">
    <location>
        <begin position="16"/>
        <end position="315"/>
    </location>
</feature>
<accession>A0ABT9P787</accession>
<dbReference type="PANTHER" id="PTHR43364">
    <property type="entry name" value="NADH-SPECIFIC METHYLGLYOXAL REDUCTASE-RELATED"/>
    <property type="match status" value="1"/>
</dbReference>
<dbReference type="RefSeq" id="WP_307245837.1">
    <property type="nucleotide sequence ID" value="NZ_JAUSQZ010000001.1"/>
</dbReference>
<evidence type="ECO:0000313" key="4">
    <source>
        <dbReference type="Proteomes" id="UP001235712"/>
    </source>
</evidence>
<reference evidence="3 4" key="1">
    <citation type="submission" date="2023-07" db="EMBL/GenBank/DDBJ databases">
        <title>Sequencing the genomes of 1000 actinobacteria strains.</title>
        <authorList>
            <person name="Klenk H.-P."/>
        </authorList>
    </citation>
    <scope>NUCLEOTIDE SEQUENCE [LARGE SCALE GENOMIC DNA]</scope>
    <source>
        <strain evidence="3 4">DSM 44388</strain>
    </source>
</reference>